<evidence type="ECO:0008006" key="3">
    <source>
        <dbReference type="Google" id="ProtNLM"/>
    </source>
</evidence>
<dbReference type="AlphaFoldDB" id="A0A1F6WCE8"/>
<accession>A0A1F6WCE8</accession>
<evidence type="ECO:0000313" key="2">
    <source>
        <dbReference type="Proteomes" id="UP000177052"/>
    </source>
</evidence>
<dbReference type="Gene3D" id="2.20.110.10">
    <property type="entry name" value="Histone H3 K4-specific methyltransferase SET7/9 N-terminal domain"/>
    <property type="match status" value="1"/>
</dbReference>
<gene>
    <name evidence="1" type="ORF">A3F19_00665</name>
</gene>
<proteinExistence type="predicted"/>
<protein>
    <recommendedName>
        <fullName evidence="3">MORN repeat variant</fullName>
    </recommendedName>
</protein>
<reference evidence="1 2" key="1">
    <citation type="journal article" date="2016" name="Nat. Commun.">
        <title>Thousands of microbial genomes shed light on interconnected biogeochemical processes in an aquifer system.</title>
        <authorList>
            <person name="Anantharaman K."/>
            <person name="Brown C.T."/>
            <person name="Hug L.A."/>
            <person name="Sharon I."/>
            <person name="Castelle C.J."/>
            <person name="Probst A.J."/>
            <person name="Thomas B.C."/>
            <person name="Singh A."/>
            <person name="Wilkins M.J."/>
            <person name="Karaoz U."/>
            <person name="Brodie E.L."/>
            <person name="Williams K.H."/>
            <person name="Hubbard S.S."/>
            <person name="Banfield J.F."/>
        </authorList>
    </citation>
    <scope>NUCLEOTIDE SEQUENCE [LARGE SCALE GENOMIC DNA]</scope>
</reference>
<name>A0A1F6WCE8_9BACT</name>
<sequence length="82" mass="9602">MPKIDAKKSEMKGGYLIKYHANGVIWSKGKIKDGQPNGYWEWYRNDGKLKRSGYWEKGQPTGEWTTYKNGKPYKITKMKAKK</sequence>
<comment type="caution">
    <text evidence="1">The sequence shown here is derived from an EMBL/GenBank/DDBJ whole genome shotgun (WGS) entry which is preliminary data.</text>
</comment>
<organism evidence="1 2">
    <name type="scientific">Candidatus Nomurabacteria bacterium RIFCSPHIGHO2_12_FULL_37_29</name>
    <dbReference type="NCBI Taxonomy" id="1801759"/>
    <lineage>
        <taxon>Bacteria</taxon>
        <taxon>Candidatus Nomuraibacteriota</taxon>
    </lineage>
</organism>
<dbReference type="Proteomes" id="UP000177052">
    <property type="component" value="Unassembled WGS sequence"/>
</dbReference>
<dbReference type="EMBL" id="MFUJ01000001">
    <property type="protein sequence ID" value="OGI79559.1"/>
    <property type="molecule type" value="Genomic_DNA"/>
</dbReference>
<evidence type="ECO:0000313" key="1">
    <source>
        <dbReference type="EMBL" id="OGI79559.1"/>
    </source>
</evidence>
<dbReference type="SUPFAM" id="SSF82185">
    <property type="entry name" value="Histone H3 K4-specific methyltransferase SET7/9 N-terminal domain"/>
    <property type="match status" value="1"/>
</dbReference>